<dbReference type="PANTHER" id="PTHR43201:SF8">
    <property type="entry name" value="ACYL-COA SYNTHETASE FAMILY MEMBER 3"/>
    <property type="match status" value="1"/>
</dbReference>
<evidence type="ECO:0000313" key="5">
    <source>
        <dbReference type="EMBL" id="KAF7159458.1"/>
    </source>
</evidence>
<dbReference type="Proteomes" id="UP000630445">
    <property type="component" value="Unassembled WGS sequence"/>
</dbReference>
<keyword evidence="2" id="KW-0812">Transmembrane</keyword>
<evidence type="ECO:0000313" key="6">
    <source>
        <dbReference type="Proteomes" id="UP000630445"/>
    </source>
</evidence>
<dbReference type="EMBL" id="JACBAF010002275">
    <property type="protein sequence ID" value="KAF7159458.1"/>
    <property type="molecule type" value="Genomic_DNA"/>
</dbReference>
<dbReference type="InterPro" id="IPR042099">
    <property type="entry name" value="ANL_N_sf"/>
</dbReference>
<name>A0A8H6P0T6_9EURO</name>
<reference evidence="4" key="1">
    <citation type="submission" date="2020-06" db="EMBL/GenBank/DDBJ databases">
        <title>Draft genome sequences of strains closely related to Aspergillus parafelis and Aspergillus hiratsukae.</title>
        <authorList>
            <person name="Dos Santos R.A.C."/>
            <person name="Rivero-Menendez O."/>
            <person name="Steenwyk J.L."/>
            <person name="Mead M.E."/>
            <person name="Goldman G.H."/>
            <person name="Alastruey-Izquierdo A."/>
            <person name="Rokas A."/>
        </authorList>
    </citation>
    <scope>NUCLEOTIDE SEQUENCE</scope>
    <source>
        <strain evidence="4">CNM-CM5793</strain>
        <strain evidence="5">CNM-CM6106</strain>
    </source>
</reference>
<dbReference type="SUPFAM" id="SSF56801">
    <property type="entry name" value="Acetyl-CoA synthetase-like"/>
    <property type="match status" value="1"/>
</dbReference>
<evidence type="ECO:0000313" key="4">
    <source>
        <dbReference type="EMBL" id="KAF7114936.1"/>
    </source>
</evidence>
<dbReference type="PANTHER" id="PTHR43201">
    <property type="entry name" value="ACYL-COA SYNTHETASE"/>
    <property type="match status" value="1"/>
</dbReference>
<dbReference type="InterPro" id="IPR000873">
    <property type="entry name" value="AMP-dep_synth/lig_dom"/>
</dbReference>
<dbReference type="GO" id="GO:0006631">
    <property type="term" value="P:fatty acid metabolic process"/>
    <property type="evidence" value="ECO:0007669"/>
    <property type="project" value="TreeGrafter"/>
</dbReference>
<dbReference type="InterPro" id="IPR020845">
    <property type="entry name" value="AMP-binding_CS"/>
</dbReference>
<evidence type="ECO:0000256" key="2">
    <source>
        <dbReference type="SAM" id="Phobius"/>
    </source>
</evidence>
<dbReference type="OrthoDB" id="6614653at2759"/>
<dbReference type="Proteomes" id="UP000662466">
    <property type="component" value="Unassembled WGS sequence"/>
</dbReference>
<comment type="caution">
    <text evidence="4">The sequence shown here is derived from an EMBL/GenBank/DDBJ whole genome shotgun (WGS) entry which is preliminary data.</text>
</comment>
<dbReference type="Pfam" id="PF00501">
    <property type="entry name" value="AMP-binding"/>
    <property type="match status" value="1"/>
</dbReference>
<evidence type="ECO:0000259" key="3">
    <source>
        <dbReference type="Pfam" id="PF00501"/>
    </source>
</evidence>
<organism evidence="4 6">
    <name type="scientific">Aspergillus hiratsukae</name>
    <dbReference type="NCBI Taxonomy" id="1194566"/>
    <lineage>
        <taxon>Eukaryota</taxon>
        <taxon>Fungi</taxon>
        <taxon>Dikarya</taxon>
        <taxon>Ascomycota</taxon>
        <taxon>Pezizomycotina</taxon>
        <taxon>Eurotiomycetes</taxon>
        <taxon>Eurotiomycetidae</taxon>
        <taxon>Eurotiales</taxon>
        <taxon>Aspergillaceae</taxon>
        <taxon>Aspergillus</taxon>
        <taxon>Aspergillus subgen. Fumigati</taxon>
    </lineage>
</organism>
<keyword evidence="2" id="KW-1133">Transmembrane helix</keyword>
<dbReference type="EMBL" id="JACBAD010002120">
    <property type="protein sequence ID" value="KAF7114936.1"/>
    <property type="molecule type" value="Genomic_DNA"/>
</dbReference>
<dbReference type="Gene3D" id="3.30.300.30">
    <property type="match status" value="1"/>
</dbReference>
<gene>
    <name evidence="4" type="ORF">CNMCM5793_000706</name>
    <name evidence="5" type="ORF">CNMCM6106_006731</name>
</gene>
<comment type="similarity">
    <text evidence="1">Belongs to the ATP-dependent AMP-binding enzyme family.</text>
</comment>
<dbReference type="PROSITE" id="PS00455">
    <property type="entry name" value="AMP_BINDING"/>
    <property type="match status" value="1"/>
</dbReference>
<feature type="domain" description="AMP-dependent synthetase/ligase" evidence="3">
    <location>
        <begin position="64"/>
        <end position="388"/>
    </location>
</feature>
<proteinExistence type="inferred from homology"/>
<feature type="transmembrane region" description="Helical" evidence="2">
    <location>
        <begin position="80"/>
        <end position="108"/>
    </location>
</feature>
<dbReference type="GO" id="GO:0031956">
    <property type="term" value="F:medium-chain fatty acid-CoA ligase activity"/>
    <property type="evidence" value="ECO:0007669"/>
    <property type="project" value="TreeGrafter"/>
</dbReference>
<evidence type="ECO:0000256" key="1">
    <source>
        <dbReference type="ARBA" id="ARBA00006432"/>
    </source>
</evidence>
<sequence>MHPPYTPRSDGFPNEPFFRRLLTIAVQYNHPIIRHPSKGTSKSSRQLLQDVVLCRNRIRDALPASLLDNKGMLKSDQGRILLVAEAGYDFVVGLFAAIAIGGVLIPAYRFSPMCVLHTSSLKTLLSTVLHQLDDKGQSETGPCLVTINNQNIITSDDVPVYLDEEMYLPLDRPGFILLTSGTTGPPKGVVHTKRFFTAMTELVESKQGLPFGPTDTYLSHRKIERPGGVFTLLARILAGGCVEFFDQGSLPGPLWERLRDGGITAFQCVGGTWWEMKQYYDEHLSMLAPEQLQPYLAGIRGLRSAVCDGSMPSTSVRRFWNSLLASQAFKILYASTEAGLMMVRSSEDRENESERIIGRPPPGVLVKLTEGDRGELLVKSPFLFAGYYDNEAATSAAFDAEGFYRTGDLVHLKGKDYIIDGRASSEVIIVGSLQIPAFEVAEKLEDLPYIAEAHVLPVPDPATRFRIAALIRIKKGFQPKDSLTLTQLRDDLAGSLPVYKLPTLMRQLADYEMVPKTASDKVALNKCVSMYFPMPDGGRDYDFPVAVQVWKG</sequence>
<keyword evidence="6" id="KW-1185">Reference proteome</keyword>
<keyword evidence="2" id="KW-0472">Membrane</keyword>
<accession>A0A8H6P0T6</accession>
<dbReference type="InterPro" id="IPR045851">
    <property type="entry name" value="AMP-bd_C_sf"/>
</dbReference>
<dbReference type="Gene3D" id="3.40.50.12780">
    <property type="entry name" value="N-terminal domain of ligase-like"/>
    <property type="match status" value="1"/>
</dbReference>
<protein>
    <recommendedName>
        <fullName evidence="3">AMP-dependent synthetase/ligase domain-containing protein</fullName>
    </recommendedName>
</protein>
<dbReference type="AlphaFoldDB" id="A0A8H6P0T6"/>